<reference evidence="1 2" key="1">
    <citation type="submission" date="2021-06" db="EMBL/GenBank/DDBJ databases">
        <title>Caerostris extrusa draft genome.</title>
        <authorList>
            <person name="Kono N."/>
            <person name="Arakawa K."/>
        </authorList>
    </citation>
    <scope>NUCLEOTIDE SEQUENCE [LARGE SCALE GENOMIC DNA]</scope>
</reference>
<gene>
    <name evidence="1" type="ORF">CEXT_748821</name>
</gene>
<accession>A0AAV4QPE7</accession>
<name>A0AAV4QPE7_CAEEX</name>
<keyword evidence="2" id="KW-1185">Reference proteome</keyword>
<organism evidence="1 2">
    <name type="scientific">Caerostris extrusa</name>
    <name type="common">Bark spider</name>
    <name type="synonym">Caerostris bankana</name>
    <dbReference type="NCBI Taxonomy" id="172846"/>
    <lineage>
        <taxon>Eukaryota</taxon>
        <taxon>Metazoa</taxon>
        <taxon>Ecdysozoa</taxon>
        <taxon>Arthropoda</taxon>
        <taxon>Chelicerata</taxon>
        <taxon>Arachnida</taxon>
        <taxon>Araneae</taxon>
        <taxon>Araneomorphae</taxon>
        <taxon>Entelegynae</taxon>
        <taxon>Araneoidea</taxon>
        <taxon>Araneidae</taxon>
        <taxon>Caerostris</taxon>
    </lineage>
</organism>
<sequence>MCTGERMRRFSHQTELTASCTRGLFNIRVRITNIFAAFSSCDKFRGAALLLPRDNKFRLPRQLCDEIRSAANLSGMRSSFVEGF</sequence>
<protein>
    <submittedName>
        <fullName evidence="1">Uncharacterized protein</fullName>
    </submittedName>
</protein>
<dbReference type="AlphaFoldDB" id="A0AAV4QPE7"/>
<evidence type="ECO:0000313" key="2">
    <source>
        <dbReference type="Proteomes" id="UP001054945"/>
    </source>
</evidence>
<proteinExistence type="predicted"/>
<dbReference type="EMBL" id="BPLR01006554">
    <property type="protein sequence ID" value="GIY10709.1"/>
    <property type="molecule type" value="Genomic_DNA"/>
</dbReference>
<comment type="caution">
    <text evidence="1">The sequence shown here is derived from an EMBL/GenBank/DDBJ whole genome shotgun (WGS) entry which is preliminary data.</text>
</comment>
<dbReference type="Proteomes" id="UP001054945">
    <property type="component" value="Unassembled WGS sequence"/>
</dbReference>
<evidence type="ECO:0000313" key="1">
    <source>
        <dbReference type="EMBL" id="GIY10709.1"/>
    </source>
</evidence>